<evidence type="ECO:0000313" key="2">
    <source>
        <dbReference type="Proteomes" id="UP000319349"/>
    </source>
</evidence>
<dbReference type="RefSeq" id="WP_039004777.1">
    <property type="nucleotide sequence ID" value="NZ_CM003052.1"/>
</dbReference>
<proteinExistence type="predicted"/>
<organism evidence="1 2">
    <name type="scientific">Xanthomonas cerealis pv. cerealis</name>
    <dbReference type="NCBI Taxonomy" id="152263"/>
    <lineage>
        <taxon>Bacteria</taxon>
        <taxon>Pseudomonadati</taxon>
        <taxon>Pseudomonadota</taxon>
        <taxon>Gammaproteobacteria</taxon>
        <taxon>Lysobacterales</taxon>
        <taxon>Lysobacteraceae</taxon>
        <taxon>Xanthomonas</taxon>
        <taxon>Xanthomonas translucens group</taxon>
        <taxon>Xanthomonas cerealis</taxon>
    </lineage>
</organism>
<keyword evidence="2" id="KW-1185">Reference proteome</keyword>
<name>A0A514EGK2_9XANT</name>
<dbReference type="AlphaFoldDB" id="A0A514EGK2"/>
<protein>
    <submittedName>
        <fullName evidence="1">Uncharacterized protein</fullName>
    </submittedName>
</protein>
<gene>
    <name evidence="1" type="ORF">E4A48_17100</name>
</gene>
<sequence>MAELVLRLLVRHDGSAVADCDRWWDRCSDKQHIRRQRAIGTRDALQQECSLRAHWPRRAAMTRRNSENLASLLR</sequence>
<dbReference type="EMBL" id="CP038228">
    <property type="protein sequence ID" value="QDI05177.1"/>
    <property type="molecule type" value="Genomic_DNA"/>
</dbReference>
<dbReference type="Proteomes" id="UP000319349">
    <property type="component" value="Chromosome"/>
</dbReference>
<accession>A0A514EGK2</accession>
<reference evidence="1 2" key="1">
    <citation type="submission" date="2019-03" db="EMBL/GenBank/DDBJ databases">
        <title>Tal1 in Xanthomonas translucens pv. cerealis Contributes to Virulence in Bacterial Leaf Streak of Wheat.</title>
        <authorList>
            <person name="Shah S.M.A."/>
            <person name="Haq F."/>
            <person name="Ma W."/>
            <person name="Xu X."/>
            <person name="Wang S."/>
            <person name="Xu Z."/>
            <person name="Zou L."/>
            <person name="Zhu B."/>
            <person name="Chen G."/>
        </authorList>
    </citation>
    <scope>NUCLEOTIDE SEQUENCE [LARGE SCALE GENOMIC DNA]</scope>
    <source>
        <strain evidence="1 2">01</strain>
    </source>
</reference>
<evidence type="ECO:0000313" key="1">
    <source>
        <dbReference type="EMBL" id="QDI05177.1"/>
    </source>
</evidence>